<accession>A0A7E4V5Q8</accession>
<feature type="compositionally biased region" description="Polar residues" evidence="1">
    <location>
        <begin position="70"/>
        <end position="79"/>
    </location>
</feature>
<dbReference type="AlphaFoldDB" id="A0A7E4V5Q8"/>
<sequence>MRSSGFSMATLYSPSTSATSNRVTRIYGGSTSGSKYTPAVPTRSLDSGYSSSFDRSSSTAGSSSSFSSSPRGLTRQTAFSVDESPRSTSGSSYLRSRSASTRTSSVEEPKQPDTRLGSRVTSNSEIESIKERYGVKRSSGITEKTAANATKEQPLSSHDFLSRRRKENGTPSVEEANARDSFRRRHSLGTEPAPLSTTFEKWQEENIKKTVIQVRQDDNVVQELKDQQEFVQRLMAAHSTVDSLLTKRGMRGEDERKFLRHYECIPIIEEERPLRYYPRQSAVTRDSPSPSNDSDSGLSMDIDCESIHESSPETSAGNGLPEYSEEEIDSDDVVLVAAESSLSCEFTYASRDVRMCRAKFREVKPPPLIKIKPKTAKPVANPPKKVTLAQPLIPSAANIAELRPYRRKPSGSLKQLIRSIHVESDNEDATPEKKSRQPRKYAQRSATIALTEPLHRAAAEISIQHISFYQTIKSLKEPLMVNLEKNVKMHLRLSERSPRECSAQIYLPCNTRTQKVYLMVRVKKKAKRKRDSTQNVKPMLPAIPKRKLIENPFGEKPDPPREDILISKTVVQELQKNFISAPSEDILKIRGNLRRVTKRAPNPNLPAFFFKDLKIDLSPTPPPAKTARSNSTSVLDDAPNQLPKNEYCALRRPATLSKHALHSSTDQPSVFVDLNNNDGSVESVQIAESKINTIEIHPKQLSYYRKREIPHPKSVRRSVARCYLFGEPCTCVEPSSSCYATFIRSRTPVSQFPKVGSIESGLRSAIQLRKSRFASHESKSYPSCSIICPFGVVLKKVNHRVKRPNLPAWKCKPKHWVPRWRRTERSEEEEIDEEVDEEVEEAEAEAPAEAEAEAEAPAPAEEEVVEEKKRPPPPPAAEPEPAEMTEAEIAMLAAKKRHEEEQAAKLLGYEDKRRLEREQQEEEIRILKEKQQKRREERAQEEAEFAERRRQDEERRKKEEDERKAKMEEEKKKRSQDKRKRQDMMAGSFAGAAVVGGAGRNFTVSKKDKSEMSNLSGKQDAGLNKEQLAEAKAAFMAIVSRQVDISRLTDADLKNKITALHARIVKLEGEKYDLEKRAERQEYDLKELNERQRQAARSKALSKGMDPAEPEDSSRPPKVNIASKFDRQIDRRSYTDKRTLFQNPVIKPPPSIAHGSGRPPADWGARKTEELEQLRKAQEPFKYTELAPVEGDAAKPPVPVIPLVIPTEDFDPSLAAKPAGEPVENGVEPAAAGEPKAEEAAAEPAAAEA</sequence>
<organism evidence="2 3">
    <name type="scientific">Panagrellus redivivus</name>
    <name type="common">Microworm</name>
    <dbReference type="NCBI Taxonomy" id="6233"/>
    <lineage>
        <taxon>Eukaryota</taxon>
        <taxon>Metazoa</taxon>
        <taxon>Ecdysozoa</taxon>
        <taxon>Nematoda</taxon>
        <taxon>Chromadorea</taxon>
        <taxon>Rhabditida</taxon>
        <taxon>Tylenchina</taxon>
        <taxon>Panagrolaimomorpha</taxon>
        <taxon>Panagrolaimoidea</taxon>
        <taxon>Panagrolaimidae</taxon>
        <taxon>Panagrellus</taxon>
    </lineage>
</organism>
<feature type="region of interest" description="Disordered" evidence="1">
    <location>
        <begin position="421"/>
        <end position="443"/>
    </location>
</feature>
<dbReference type="InterPro" id="IPR038077">
    <property type="entry name" value="Troponin_sf"/>
</dbReference>
<dbReference type="SUPFAM" id="SSF90250">
    <property type="entry name" value="Troponin coil-coiled subunits"/>
    <property type="match status" value="1"/>
</dbReference>
<reference evidence="3" key="2">
    <citation type="submission" date="2020-10" db="UniProtKB">
        <authorList>
            <consortium name="WormBaseParasite"/>
        </authorList>
    </citation>
    <scope>IDENTIFICATION</scope>
</reference>
<feature type="compositionally biased region" description="Basic and acidic residues" evidence="1">
    <location>
        <begin position="1124"/>
        <end position="1139"/>
    </location>
</feature>
<evidence type="ECO:0000313" key="3">
    <source>
        <dbReference type="WBParaSite" id="Pan_g16447.t1"/>
    </source>
</evidence>
<dbReference type="InterPro" id="IPR027707">
    <property type="entry name" value="TNNT"/>
</dbReference>
<dbReference type="Gene3D" id="1.20.5.350">
    <property type="match status" value="1"/>
</dbReference>
<evidence type="ECO:0000313" key="2">
    <source>
        <dbReference type="Proteomes" id="UP000492821"/>
    </source>
</evidence>
<dbReference type="GO" id="GO:0005523">
    <property type="term" value="F:tropomyosin binding"/>
    <property type="evidence" value="ECO:0007669"/>
    <property type="project" value="TreeGrafter"/>
</dbReference>
<feature type="compositionally biased region" description="Basic and acidic residues" evidence="1">
    <location>
        <begin position="897"/>
        <end position="972"/>
    </location>
</feature>
<feature type="compositionally biased region" description="Acidic residues" evidence="1">
    <location>
        <begin position="826"/>
        <end position="865"/>
    </location>
</feature>
<dbReference type="PANTHER" id="PTHR11521">
    <property type="entry name" value="TROPONIN T"/>
    <property type="match status" value="1"/>
</dbReference>
<name>A0A7E4V5Q8_PANRE</name>
<feature type="region of interest" description="Disordered" evidence="1">
    <location>
        <begin position="1212"/>
        <end position="1249"/>
    </location>
</feature>
<feature type="region of interest" description="Disordered" evidence="1">
    <location>
        <begin position="1076"/>
        <end position="1165"/>
    </location>
</feature>
<feature type="compositionally biased region" description="Polar residues" evidence="1">
    <location>
        <begin position="139"/>
        <end position="156"/>
    </location>
</feature>
<dbReference type="GO" id="GO:0006936">
    <property type="term" value="P:muscle contraction"/>
    <property type="evidence" value="ECO:0007669"/>
    <property type="project" value="TreeGrafter"/>
</dbReference>
<feature type="compositionally biased region" description="Basic and acidic residues" evidence="1">
    <location>
        <begin position="421"/>
        <end position="435"/>
    </location>
</feature>
<feature type="compositionally biased region" description="Low complexity" evidence="1">
    <location>
        <begin position="286"/>
        <end position="296"/>
    </location>
</feature>
<dbReference type="Proteomes" id="UP000492821">
    <property type="component" value="Unassembled WGS sequence"/>
</dbReference>
<feature type="compositionally biased region" description="Low complexity" evidence="1">
    <location>
        <begin position="43"/>
        <end position="69"/>
    </location>
</feature>
<feature type="compositionally biased region" description="Polar residues" evidence="1">
    <location>
        <begin position="1"/>
        <end position="23"/>
    </location>
</feature>
<feature type="region of interest" description="Disordered" evidence="1">
    <location>
        <begin position="822"/>
        <end position="992"/>
    </location>
</feature>
<dbReference type="PANTHER" id="PTHR11521:SF7">
    <property type="entry name" value="TROPONIN T"/>
    <property type="match status" value="1"/>
</dbReference>
<keyword evidence="2" id="KW-1185">Reference proteome</keyword>
<feature type="region of interest" description="Disordered" evidence="1">
    <location>
        <begin position="279"/>
        <end position="301"/>
    </location>
</feature>
<dbReference type="WBParaSite" id="Pan_g16447.t1">
    <property type="protein sequence ID" value="Pan_g16447.t1"/>
    <property type="gene ID" value="Pan_g16447"/>
</dbReference>
<evidence type="ECO:0000256" key="1">
    <source>
        <dbReference type="SAM" id="MobiDB-lite"/>
    </source>
</evidence>
<feature type="compositionally biased region" description="Basic and acidic residues" evidence="1">
    <location>
        <begin position="1076"/>
        <end position="1093"/>
    </location>
</feature>
<dbReference type="GO" id="GO:0045214">
    <property type="term" value="P:sarcomere organization"/>
    <property type="evidence" value="ECO:0007669"/>
    <property type="project" value="TreeGrafter"/>
</dbReference>
<feature type="region of interest" description="Disordered" evidence="1">
    <location>
        <begin position="1"/>
        <end position="193"/>
    </location>
</feature>
<protein>
    <submittedName>
        <fullName evidence="3">PH domain-containing protein</fullName>
    </submittedName>
</protein>
<dbReference type="GO" id="GO:0006937">
    <property type="term" value="P:regulation of muscle contraction"/>
    <property type="evidence" value="ECO:0007669"/>
    <property type="project" value="InterPro"/>
</dbReference>
<dbReference type="GO" id="GO:0005861">
    <property type="term" value="C:troponin complex"/>
    <property type="evidence" value="ECO:0007669"/>
    <property type="project" value="InterPro"/>
</dbReference>
<proteinExistence type="predicted"/>
<feature type="compositionally biased region" description="Low complexity" evidence="1">
    <location>
        <begin position="86"/>
        <end position="104"/>
    </location>
</feature>
<reference evidence="2" key="1">
    <citation type="journal article" date="2013" name="Genetics">
        <title>The draft genome and transcriptome of Panagrellus redivivus are shaped by the harsh demands of a free-living lifestyle.</title>
        <authorList>
            <person name="Srinivasan J."/>
            <person name="Dillman A.R."/>
            <person name="Macchietto M.G."/>
            <person name="Heikkinen L."/>
            <person name="Lakso M."/>
            <person name="Fracchia K.M."/>
            <person name="Antoshechkin I."/>
            <person name="Mortazavi A."/>
            <person name="Wong G."/>
            <person name="Sternberg P.W."/>
        </authorList>
    </citation>
    <scope>NUCLEOTIDE SEQUENCE [LARGE SCALE GENOMIC DNA]</scope>
    <source>
        <strain evidence="2">MT8872</strain>
    </source>
</reference>